<feature type="transmembrane region" description="Helical" evidence="2">
    <location>
        <begin position="430"/>
        <end position="454"/>
    </location>
</feature>
<evidence type="ECO:0000313" key="4">
    <source>
        <dbReference type="EMBL" id="TQE99711.1"/>
    </source>
</evidence>
<keyword evidence="2" id="KW-0472">Membrane</keyword>
<accession>A0A540VSH8</accession>
<name>A0A540VSH8_9GAMM</name>
<dbReference type="InterPro" id="IPR010656">
    <property type="entry name" value="DctM"/>
</dbReference>
<gene>
    <name evidence="4" type="ORF">FKY71_07170</name>
</gene>
<feature type="transmembrane region" description="Helical" evidence="2">
    <location>
        <begin position="37"/>
        <end position="57"/>
    </location>
</feature>
<evidence type="ECO:0000259" key="3">
    <source>
        <dbReference type="Pfam" id="PF06808"/>
    </source>
</evidence>
<feature type="transmembrane region" description="Helical" evidence="2">
    <location>
        <begin position="550"/>
        <end position="567"/>
    </location>
</feature>
<protein>
    <submittedName>
        <fullName evidence="4">TRAP transporter fused permease subunit</fullName>
    </submittedName>
</protein>
<dbReference type="PANTHER" id="PTHR43849">
    <property type="entry name" value="BLL3936 PROTEIN"/>
    <property type="match status" value="1"/>
</dbReference>
<feature type="transmembrane region" description="Helical" evidence="2">
    <location>
        <begin position="100"/>
        <end position="119"/>
    </location>
</feature>
<dbReference type="InterPro" id="IPR011853">
    <property type="entry name" value="TRAP_DctM-Dct_fused"/>
</dbReference>
<feature type="transmembrane region" description="Helical" evidence="2">
    <location>
        <begin position="69"/>
        <end position="88"/>
    </location>
</feature>
<keyword evidence="1" id="KW-0813">Transport</keyword>
<feature type="transmembrane region" description="Helical" evidence="2">
    <location>
        <begin position="126"/>
        <end position="146"/>
    </location>
</feature>
<keyword evidence="1" id="KW-1003">Cell membrane</keyword>
<evidence type="ECO:0000256" key="2">
    <source>
        <dbReference type="SAM" id="Phobius"/>
    </source>
</evidence>
<feature type="transmembrane region" description="Helical" evidence="2">
    <location>
        <begin position="166"/>
        <end position="187"/>
    </location>
</feature>
<feature type="transmembrane region" description="Helical" evidence="2">
    <location>
        <begin position="340"/>
        <end position="357"/>
    </location>
</feature>
<dbReference type="GO" id="GO:0005886">
    <property type="term" value="C:plasma membrane"/>
    <property type="evidence" value="ECO:0007669"/>
    <property type="project" value="UniProtKB-SubCell"/>
</dbReference>
<feature type="transmembrane region" description="Helical" evidence="2">
    <location>
        <begin position="363"/>
        <end position="380"/>
    </location>
</feature>
<dbReference type="PANTHER" id="PTHR43849:SF2">
    <property type="entry name" value="BLL3936 PROTEIN"/>
    <property type="match status" value="1"/>
</dbReference>
<sequence>MMLLPSMLARALYILTAVVWCAVQYYQVVVSGYEYEIILLATHVCAAISVVLLSRTWRGQRRETGEPIVLLDVVLVLAAIAVAIYLAMQGERLSIRMHGVSAVKFWDKAFGTLLLLLLLEACRRASGLVLTVVGLVFILYALYGAYLPSEIGHRGLEFRRFIDLQILSTSGVFSSPVSASAQMVFYFVMVGAFLERSGASRLFTSIAYSMTARSWGGAGKASVVSSGLFGMISGSAVSNVLVAGTMTIPLMIRAGFKRRVAGAIEATASTGGQLAPPIMGAAAFIMAEMVGVPYAEVVQAAIVPAALYFLSIFMLVHAYSRRENLVPDNSYGFAQYSREFRAYWHLLLPIVFMIVMLMNRYSLMFTGTATIIVTILISQVRSDTRLTPRMIYEAAMSGTRVAADVAVPCAVAGTIVGTLVYTGLAVNLQQFILGFADGALLLTLFGGMVMTIVFGMGMPTAAAYLLGAILVAPGLQELGVPRLLAHLFVFYFGILSMVTPPVALCSYAAAGLAKGNVWRLSVTAFVIAVPGFLIPFGFVQNPALVLQGELAESVRIILTVGIGVVTFSMAAGGYFFGMLAMPVRLVLCALSVLTIFPEPTTTTAGLIGIGGASALQLLRGRMVRGMSNP</sequence>
<keyword evidence="2" id="KW-1133">Transmembrane helix</keyword>
<organism evidence="4 5">
    <name type="scientific">Spiribacter salinus</name>
    <dbReference type="NCBI Taxonomy" id="1335746"/>
    <lineage>
        <taxon>Bacteria</taxon>
        <taxon>Pseudomonadati</taxon>
        <taxon>Pseudomonadota</taxon>
        <taxon>Gammaproteobacteria</taxon>
        <taxon>Chromatiales</taxon>
        <taxon>Ectothiorhodospiraceae</taxon>
        <taxon>Spiribacter</taxon>
    </lineage>
</organism>
<feature type="transmembrane region" description="Helical" evidence="2">
    <location>
        <begin position="517"/>
        <end position="538"/>
    </location>
</feature>
<feature type="domain" description="TRAP C4-dicarboxylate transport system permease DctM subunit" evidence="3">
    <location>
        <begin position="114"/>
        <end position="548"/>
    </location>
</feature>
<dbReference type="EMBL" id="VIFK01000043">
    <property type="protein sequence ID" value="TQE99711.1"/>
    <property type="molecule type" value="Genomic_DNA"/>
</dbReference>
<dbReference type="GO" id="GO:0022857">
    <property type="term" value="F:transmembrane transporter activity"/>
    <property type="evidence" value="ECO:0007669"/>
    <property type="project" value="UniProtKB-UniRule"/>
</dbReference>
<dbReference type="Proteomes" id="UP000315400">
    <property type="component" value="Unassembled WGS sequence"/>
</dbReference>
<dbReference type="AlphaFoldDB" id="A0A540VSH8"/>
<keyword evidence="1" id="KW-0997">Cell inner membrane</keyword>
<feature type="transmembrane region" description="Helical" evidence="2">
    <location>
        <begin position="401"/>
        <end position="424"/>
    </location>
</feature>
<comment type="caution">
    <text evidence="4">The sequence shown here is derived from an EMBL/GenBank/DDBJ whole genome shotgun (WGS) entry which is preliminary data.</text>
</comment>
<feature type="transmembrane region" description="Helical" evidence="2">
    <location>
        <begin position="488"/>
        <end position="510"/>
    </location>
</feature>
<dbReference type="Pfam" id="PF06808">
    <property type="entry name" value="DctM"/>
    <property type="match status" value="1"/>
</dbReference>
<feature type="transmembrane region" description="Helical" evidence="2">
    <location>
        <begin position="301"/>
        <end position="319"/>
    </location>
</feature>
<evidence type="ECO:0000256" key="1">
    <source>
        <dbReference type="RuleBase" id="RU369079"/>
    </source>
</evidence>
<comment type="subcellular location">
    <subcellularLocation>
        <location evidence="1">Cell inner membrane</location>
        <topology evidence="1">Multi-pass membrane protein</topology>
    </subcellularLocation>
</comment>
<dbReference type="NCBIfam" id="TIGR02123">
    <property type="entry name" value="TRAP_fused"/>
    <property type="match status" value="1"/>
</dbReference>
<feature type="transmembrane region" description="Helical" evidence="2">
    <location>
        <begin position="461"/>
        <end position="476"/>
    </location>
</feature>
<evidence type="ECO:0000313" key="5">
    <source>
        <dbReference type="Proteomes" id="UP000315400"/>
    </source>
</evidence>
<proteinExistence type="predicted"/>
<comment type="function">
    <text evidence="1">Part of the tripartite ATP-independent periplasmic (TRAP) transport system.</text>
</comment>
<keyword evidence="2" id="KW-0812">Transmembrane</keyword>
<reference evidence="4 5" key="1">
    <citation type="submission" date="2019-06" db="EMBL/GenBank/DDBJ databases">
        <title>Metagenome assembled Genome of Spiribacter salinus SL48-SHIP from the microbial mat of Salt Lake 48 (Novosibirsk region, Russia).</title>
        <authorList>
            <person name="Shipova A."/>
            <person name="Rozanov A.S."/>
            <person name="Bryanskaya A.V."/>
            <person name="Peltek S.E."/>
        </authorList>
    </citation>
    <scope>NUCLEOTIDE SEQUENCE [LARGE SCALE GENOMIC DNA]</scope>
    <source>
        <strain evidence="4">SL48-SHIP-2</strain>
    </source>
</reference>